<dbReference type="AlphaFoldDB" id="A0AA36BJH5"/>
<protein>
    <submittedName>
        <fullName evidence="1">Uncharacterized protein</fullName>
    </submittedName>
</protein>
<proteinExistence type="predicted"/>
<dbReference type="EMBL" id="OX597830">
    <property type="protein sequence ID" value="CAI9735586.1"/>
    <property type="molecule type" value="Genomic_DNA"/>
</dbReference>
<sequence>MCKQTTYLVLLRLFGGRGNTCDQKPNYHNFKISWDSVSNRTRRFSNCKSGFKLPTDFSGNTNNECFHIHFRCISLSLFYLFQSFDCGHAGAPPSIEQLDPGTYSL</sequence>
<reference evidence="1" key="1">
    <citation type="submission" date="2023-08" db="EMBL/GenBank/DDBJ databases">
        <authorList>
            <person name="Alioto T."/>
            <person name="Alioto T."/>
            <person name="Gomez Garrido J."/>
        </authorList>
    </citation>
    <scope>NUCLEOTIDE SEQUENCE</scope>
</reference>
<accession>A0AA36BJH5</accession>
<evidence type="ECO:0000313" key="2">
    <source>
        <dbReference type="Proteomes" id="UP001162480"/>
    </source>
</evidence>
<evidence type="ECO:0000313" key="1">
    <source>
        <dbReference type="EMBL" id="CAI9735586.1"/>
    </source>
</evidence>
<keyword evidence="2" id="KW-1185">Reference proteome</keyword>
<name>A0AA36BJH5_OCTVU</name>
<organism evidence="1 2">
    <name type="scientific">Octopus vulgaris</name>
    <name type="common">Common octopus</name>
    <dbReference type="NCBI Taxonomy" id="6645"/>
    <lineage>
        <taxon>Eukaryota</taxon>
        <taxon>Metazoa</taxon>
        <taxon>Spiralia</taxon>
        <taxon>Lophotrochozoa</taxon>
        <taxon>Mollusca</taxon>
        <taxon>Cephalopoda</taxon>
        <taxon>Coleoidea</taxon>
        <taxon>Octopodiformes</taxon>
        <taxon>Octopoda</taxon>
        <taxon>Incirrata</taxon>
        <taxon>Octopodidae</taxon>
        <taxon>Octopus</taxon>
    </lineage>
</organism>
<gene>
    <name evidence="1" type="ORF">OCTVUL_1B028910</name>
</gene>
<dbReference type="Proteomes" id="UP001162480">
    <property type="component" value="Chromosome 17"/>
</dbReference>